<name>A0A7S3V377_9STRA</name>
<sequence>MTRRPTFQGRDYMHQLQVIIETLGTPSPEEMDFITNESARNAIAGFARNRSGNKFSEPFAGCSPLAVDLLKKMLVFDPRGRITIDDALNHPYLADLHDPA</sequence>
<dbReference type="InterPro" id="IPR011009">
    <property type="entry name" value="Kinase-like_dom_sf"/>
</dbReference>
<evidence type="ECO:0000256" key="6">
    <source>
        <dbReference type="ARBA" id="ARBA00022840"/>
    </source>
</evidence>
<dbReference type="GO" id="GO:0004707">
    <property type="term" value="F:MAP kinase activity"/>
    <property type="evidence" value="ECO:0007669"/>
    <property type="project" value="UniProtKB-EC"/>
</dbReference>
<keyword evidence="4" id="KW-0547">Nucleotide-binding</keyword>
<keyword evidence="2" id="KW-0723">Serine/threonine-protein kinase</keyword>
<dbReference type="EMBL" id="HBIN01026139">
    <property type="protein sequence ID" value="CAE0448835.1"/>
    <property type="molecule type" value="Transcribed_RNA"/>
</dbReference>
<dbReference type="SUPFAM" id="SSF56112">
    <property type="entry name" value="Protein kinase-like (PK-like)"/>
    <property type="match status" value="1"/>
</dbReference>
<evidence type="ECO:0000256" key="1">
    <source>
        <dbReference type="ARBA" id="ARBA00012411"/>
    </source>
</evidence>
<evidence type="ECO:0000256" key="3">
    <source>
        <dbReference type="ARBA" id="ARBA00022679"/>
    </source>
</evidence>
<organism evidence="7">
    <name type="scientific">Aplanochytrium stocchinoi</name>
    <dbReference type="NCBI Taxonomy" id="215587"/>
    <lineage>
        <taxon>Eukaryota</taxon>
        <taxon>Sar</taxon>
        <taxon>Stramenopiles</taxon>
        <taxon>Bigyra</taxon>
        <taxon>Labyrinthulomycetes</taxon>
        <taxon>Thraustochytrida</taxon>
        <taxon>Thraustochytriidae</taxon>
        <taxon>Aplanochytrium</taxon>
    </lineage>
</organism>
<dbReference type="EC" id="2.7.11.24" evidence="1"/>
<dbReference type="GO" id="GO:0005524">
    <property type="term" value="F:ATP binding"/>
    <property type="evidence" value="ECO:0007669"/>
    <property type="project" value="UniProtKB-KW"/>
</dbReference>
<dbReference type="PANTHER" id="PTHR24055">
    <property type="entry name" value="MITOGEN-ACTIVATED PROTEIN KINASE"/>
    <property type="match status" value="1"/>
</dbReference>
<evidence type="ECO:0000256" key="4">
    <source>
        <dbReference type="ARBA" id="ARBA00022741"/>
    </source>
</evidence>
<evidence type="ECO:0000256" key="5">
    <source>
        <dbReference type="ARBA" id="ARBA00022777"/>
    </source>
</evidence>
<keyword evidence="5" id="KW-0418">Kinase</keyword>
<evidence type="ECO:0000256" key="2">
    <source>
        <dbReference type="ARBA" id="ARBA00022527"/>
    </source>
</evidence>
<dbReference type="PRINTS" id="PR01773">
    <property type="entry name" value="P38MAPKINASE"/>
</dbReference>
<feature type="non-terminal residue" evidence="7">
    <location>
        <position position="100"/>
    </location>
</feature>
<reference evidence="7" key="1">
    <citation type="submission" date="2021-01" db="EMBL/GenBank/DDBJ databases">
        <authorList>
            <person name="Corre E."/>
            <person name="Pelletier E."/>
            <person name="Niang G."/>
            <person name="Scheremetjew M."/>
            <person name="Finn R."/>
            <person name="Kale V."/>
            <person name="Holt S."/>
            <person name="Cochrane G."/>
            <person name="Meng A."/>
            <person name="Brown T."/>
            <person name="Cohen L."/>
        </authorList>
    </citation>
    <scope>NUCLEOTIDE SEQUENCE</scope>
    <source>
        <strain evidence="7">GSBS06</strain>
    </source>
</reference>
<protein>
    <recommendedName>
        <fullName evidence="1">mitogen-activated protein kinase</fullName>
        <ecNumber evidence="1">2.7.11.24</ecNumber>
    </recommendedName>
</protein>
<dbReference type="AlphaFoldDB" id="A0A7S3V377"/>
<evidence type="ECO:0000313" key="7">
    <source>
        <dbReference type="EMBL" id="CAE0448835.1"/>
    </source>
</evidence>
<accession>A0A7S3V377</accession>
<keyword evidence="6" id="KW-0067">ATP-binding</keyword>
<proteinExistence type="predicted"/>
<gene>
    <name evidence="7" type="ORF">ASTO00021_LOCUS18802</name>
</gene>
<dbReference type="Gene3D" id="1.10.510.10">
    <property type="entry name" value="Transferase(Phosphotransferase) domain 1"/>
    <property type="match status" value="1"/>
</dbReference>
<dbReference type="InterPro" id="IPR008352">
    <property type="entry name" value="MAPK_HOG-like"/>
</dbReference>
<dbReference type="InterPro" id="IPR050117">
    <property type="entry name" value="MAPK"/>
</dbReference>
<keyword evidence="3" id="KW-0808">Transferase</keyword>